<proteinExistence type="predicted"/>
<organismHost>
    <name type="scientific">Pseudomonas aeruginosa</name>
    <dbReference type="NCBI Taxonomy" id="287"/>
</organismHost>
<keyword evidence="2" id="KW-1185">Reference proteome</keyword>
<sequence length="63" mass="7431">MSGIWLYQIKAAVGYCYGRVLEKKHLKEFGYAEPNDYTSEYVQVLSMHASESLWKEAYKHLRN</sequence>
<organism evidence="1 2">
    <name type="scientific">Pseudomonas phage KPP21</name>
    <dbReference type="NCBI Taxonomy" id="1678082"/>
    <lineage>
        <taxon>Viruses</taxon>
        <taxon>Duplodnaviria</taxon>
        <taxon>Heunggongvirae</taxon>
        <taxon>Uroviricota</taxon>
        <taxon>Caudoviricetes</taxon>
        <taxon>Schitoviridae</taxon>
        <taxon>Migulavirinae</taxon>
        <taxon>Luzseptimavirus</taxon>
        <taxon>Luzseptimavirus KPP21</taxon>
    </lineage>
</organism>
<dbReference type="GeneID" id="26645236"/>
<dbReference type="RefSeq" id="YP_009218969.1">
    <property type="nucleotide sequence ID" value="NC_029017.1"/>
</dbReference>
<dbReference type="KEGG" id="vg:26645236"/>
<dbReference type="EMBL" id="LC064302">
    <property type="protein sequence ID" value="BAR94579.1"/>
    <property type="molecule type" value="Genomic_DNA"/>
</dbReference>
<protein>
    <submittedName>
        <fullName evidence="1">Uncharacterized protein</fullName>
    </submittedName>
</protein>
<evidence type="ECO:0000313" key="2">
    <source>
        <dbReference type="Proteomes" id="UP000203732"/>
    </source>
</evidence>
<accession>A0A0H5BI57</accession>
<dbReference type="Proteomes" id="UP000203732">
    <property type="component" value="Segment"/>
</dbReference>
<evidence type="ECO:0000313" key="1">
    <source>
        <dbReference type="EMBL" id="BAR94579.1"/>
    </source>
</evidence>
<dbReference type="OrthoDB" id="37624at10239"/>
<reference evidence="1 2" key="1">
    <citation type="submission" date="2015-07" db="EMBL/GenBank/DDBJ databases">
        <title>Characterization of Pseudomonas aeruginosa phage KPP21 belonging to family Podoviridae genus N4-like viruses, isolated in Japan.</title>
        <authorList>
            <person name="Shigehisa R."/>
            <person name="Uchiyama J."/>
            <person name="Kato S."/>
            <person name="Takemura-Uchiyama I."/>
            <person name="Ujihara T."/>
            <person name="Sakaguchi Y."/>
            <person name="Okamoto N."/>
            <person name="Shimakura H."/>
            <person name="Daibata M."/>
            <person name="Sakaguchi M."/>
            <person name="Matsuzaki S."/>
        </authorList>
    </citation>
    <scope>NUCLEOTIDE SEQUENCE [LARGE SCALE GENOMIC DNA]</scope>
</reference>
<name>A0A0H5BI57_BPK21</name>